<evidence type="ECO:0000313" key="5">
    <source>
        <dbReference type="EMBL" id="RVU32890.1"/>
    </source>
</evidence>
<dbReference type="InterPro" id="IPR011129">
    <property type="entry name" value="CSD"/>
</dbReference>
<dbReference type="GO" id="GO:0003730">
    <property type="term" value="F:mRNA 3'-UTR binding"/>
    <property type="evidence" value="ECO:0007669"/>
    <property type="project" value="TreeGrafter"/>
</dbReference>
<name>A0A437QED9_9GAMM</name>
<sequence length="179" mass="20015">MKKHGSLKKWNDDRGFGFIESPQHEEEIFVHISAFPQDEARPKVGELISFDVQIDSKGKSRAIKVQRPTSNKSKKANHRKKSGGILSSALVIIILLVISFFGYNQFINTKEFSVSPVLVDQNKSAPVQTPTAPKFSCDGRQHCSQMTSRAEAEFFLRNCPNPKMDGDGDGIPCENDSRF</sequence>
<feature type="transmembrane region" description="Helical" evidence="3">
    <location>
        <begin position="83"/>
        <end position="103"/>
    </location>
</feature>
<evidence type="ECO:0000313" key="6">
    <source>
        <dbReference type="Proteomes" id="UP000282818"/>
    </source>
</evidence>
<evidence type="ECO:0000256" key="3">
    <source>
        <dbReference type="SAM" id="Phobius"/>
    </source>
</evidence>
<proteinExistence type="predicted"/>
<dbReference type="Gene3D" id="2.40.50.140">
    <property type="entry name" value="Nucleic acid-binding proteins"/>
    <property type="match status" value="1"/>
</dbReference>
<dbReference type="GO" id="GO:0005829">
    <property type="term" value="C:cytosol"/>
    <property type="evidence" value="ECO:0007669"/>
    <property type="project" value="UniProtKB-ARBA"/>
</dbReference>
<protein>
    <submittedName>
        <fullName evidence="5">Cold-shock protein</fullName>
    </submittedName>
</protein>
<comment type="subcellular location">
    <subcellularLocation>
        <location evidence="2">Cytoplasm</location>
    </subcellularLocation>
</comment>
<feature type="domain" description="CSD" evidence="4">
    <location>
        <begin position="2"/>
        <end position="67"/>
    </location>
</feature>
<reference evidence="5 6" key="1">
    <citation type="submission" date="2019-01" db="EMBL/GenBank/DDBJ databases">
        <authorList>
            <person name="Chen W.-M."/>
        </authorList>
    </citation>
    <scope>NUCLEOTIDE SEQUENCE [LARGE SCALE GENOMIC DNA]</scope>
    <source>
        <strain evidence="5 6">HPM-16</strain>
    </source>
</reference>
<evidence type="ECO:0000256" key="1">
    <source>
        <dbReference type="ARBA" id="ARBA00022553"/>
    </source>
</evidence>
<evidence type="ECO:0000256" key="2">
    <source>
        <dbReference type="RuleBase" id="RU000408"/>
    </source>
</evidence>
<dbReference type="PROSITE" id="PS00352">
    <property type="entry name" value="CSD_1"/>
    <property type="match status" value="1"/>
</dbReference>
<dbReference type="InterPro" id="IPR019844">
    <property type="entry name" value="CSD_CS"/>
</dbReference>
<dbReference type="SUPFAM" id="SSF50249">
    <property type="entry name" value="Nucleic acid-binding proteins"/>
    <property type="match status" value="1"/>
</dbReference>
<dbReference type="PANTHER" id="PTHR12962:SF1">
    <property type="entry name" value="COLD SHOCK DOMAIN-CONTAINING PROTEIN CG9705"/>
    <property type="match status" value="1"/>
</dbReference>
<dbReference type="Pfam" id="PF05901">
    <property type="entry name" value="Excalibur"/>
    <property type="match status" value="1"/>
</dbReference>
<dbReference type="CDD" id="cd04458">
    <property type="entry name" value="CSP_CDS"/>
    <property type="match status" value="1"/>
</dbReference>
<dbReference type="EMBL" id="SACQ01000001">
    <property type="protein sequence ID" value="RVU32890.1"/>
    <property type="molecule type" value="Genomic_DNA"/>
</dbReference>
<dbReference type="InterPro" id="IPR008613">
    <property type="entry name" value="Excalibur_Ca-bd_domain"/>
</dbReference>
<keyword evidence="3" id="KW-0472">Membrane</keyword>
<comment type="caution">
    <text evidence="5">The sequence shown here is derived from an EMBL/GenBank/DDBJ whole genome shotgun (WGS) entry which is preliminary data.</text>
</comment>
<dbReference type="Proteomes" id="UP000282818">
    <property type="component" value="Unassembled WGS sequence"/>
</dbReference>
<gene>
    <name evidence="5" type="ORF">EOE65_04335</name>
</gene>
<dbReference type="SMART" id="SM00357">
    <property type="entry name" value="CSP"/>
    <property type="match status" value="1"/>
</dbReference>
<keyword evidence="6" id="KW-1185">Reference proteome</keyword>
<organism evidence="5 6">
    <name type="scientific">Neptunomonas marina</name>
    <dbReference type="NCBI Taxonomy" id="1815562"/>
    <lineage>
        <taxon>Bacteria</taxon>
        <taxon>Pseudomonadati</taxon>
        <taxon>Pseudomonadota</taxon>
        <taxon>Gammaproteobacteria</taxon>
        <taxon>Oceanospirillales</taxon>
        <taxon>Oceanospirillaceae</taxon>
        <taxon>Neptunomonas</taxon>
    </lineage>
</organism>
<dbReference type="InterPro" id="IPR052069">
    <property type="entry name" value="Ca-reg_mRNA-binding_domain"/>
</dbReference>
<dbReference type="InterPro" id="IPR012340">
    <property type="entry name" value="NA-bd_OB-fold"/>
</dbReference>
<dbReference type="SMART" id="SM00894">
    <property type="entry name" value="Excalibur"/>
    <property type="match status" value="1"/>
</dbReference>
<dbReference type="PANTHER" id="PTHR12962">
    <property type="entry name" value="CALCIUM-REGULATED HEAT STABLE PROTEIN CRHSP-24-RELATED"/>
    <property type="match status" value="1"/>
</dbReference>
<dbReference type="PROSITE" id="PS51857">
    <property type="entry name" value="CSD_2"/>
    <property type="match status" value="1"/>
</dbReference>
<keyword evidence="1" id="KW-0597">Phosphoprotein</keyword>
<dbReference type="AlphaFoldDB" id="A0A437QED9"/>
<dbReference type="RefSeq" id="WP_127693058.1">
    <property type="nucleotide sequence ID" value="NZ_SACQ01000001.1"/>
</dbReference>
<keyword evidence="3" id="KW-0812">Transmembrane</keyword>
<keyword evidence="3" id="KW-1133">Transmembrane helix</keyword>
<evidence type="ECO:0000259" key="4">
    <source>
        <dbReference type="PROSITE" id="PS51857"/>
    </source>
</evidence>
<accession>A0A437QED9</accession>
<dbReference type="Pfam" id="PF00313">
    <property type="entry name" value="CSD"/>
    <property type="match status" value="1"/>
</dbReference>
<dbReference type="GO" id="GO:0043488">
    <property type="term" value="P:regulation of mRNA stability"/>
    <property type="evidence" value="ECO:0007669"/>
    <property type="project" value="TreeGrafter"/>
</dbReference>
<dbReference type="InterPro" id="IPR002059">
    <property type="entry name" value="CSP_DNA-bd"/>
</dbReference>
<dbReference type="PRINTS" id="PR00050">
    <property type="entry name" value="COLDSHOCK"/>
</dbReference>